<feature type="transmembrane region" description="Helical" evidence="1">
    <location>
        <begin position="71"/>
        <end position="93"/>
    </location>
</feature>
<evidence type="ECO:0000313" key="2">
    <source>
        <dbReference type="EMBL" id="KKK41696.1"/>
    </source>
</evidence>
<dbReference type="AlphaFoldDB" id="A0A0F8XZZ0"/>
<name>A0A0F8XZZ0_9ZZZZ</name>
<dbReference type="EMBL" id="LAZR01070379">
    <property type="protein sequence ID" value="KKK41696.1"/>
    <property type="molecule type" value="Genomic_DNA"/>
</dbReference>
<gene>
    <name evidence="2" type="ORF">LCGC14_2579860</name>
</gene>
<comment type="caution">
    <text evidence="2">The sequence shown here is derived from an EMBL/GenBank/DDBJ whole genome shotgun (WGS) entry which is preliminary data.</text>
</comment>
<keyword evidence="1" id="KW-0472">Membrane</keyword>
<evidence type="ECO:0000256" key="1">
    <source>
        <dbReference type="SAM" id="Phobius"/>
    </source>
</evidence>
<feature type="transmembrane region" description="Helical" evidence="1">
    <location>
        <begin position="44"/>
        <end position="65"/>
    </location>
</feature>
<keyword evidence="1" id="KW-0812">Transmembrane</keyword>
<sequence>MKEMNKMKIPIVDIQTKKISGCKKNTFEYFHEEAHIEYSEDKALLCYILEQCEFWAIVFLSLSFFVNFFKYFALTTTLLMIALFTYEEVYCNFKAKEKMNKKVYK</sequence>
<proteinExistence type="predicted"/>
<organism evidence="2">
    <name type="scientific">marine sediment metagenome</name>
    <dbReference type="NCBI Taxonomy" id="412755"/>
    <lineage>
        <taxon>unclassified sequences</taxon>
        <taxon>metagenomes</taxon>
        <taxon>ecological metagenomes</taxon>
    </lineage>
</organism>
<reference evidence="2" key="1">
    <citation type="journal article" date="2015" name="Nature">
        <title>Complex archaea that bridge the gap between prokaryotes and eukaryotes.</title>
        <authorList>
            <person name="Spang A."/>
            <person name="Saw J.H."/>
            <person name="Jorgensen S.L."/>
            <person name="Zaremba-Niedzwiedzka K."/>
            <person name="Martijn J."/>
            <person name="Lind A.E."/>
            <person name="van Eijk R."/>
            <person name="Schleper C."/>
            <person name="Guy L."/>
            <person name="Ettema T.J."/>
        </authorList>
    </citation>
    <scope>NUCLEOTIDE SEQUENCE</scope>
</reference>
<keyword evidence="1" id="KW-1133">Transmembrane helix</keyword>
<accession>A0A0F8XZZ0</accession>
<protein>
    <submittedName>
        <fullName evidence="2">Uncharacterized protein</fullName>
    </submittedName>
</protein>